<dbReference type="GO" id="GO:0009247">
    <property type="term" value="P:glycolipid biosynthetic process"/>
    <property type="evidence" value="ECO:0007669"/>
    <property type="project" value="UniProtKB-ARBA"/>
</dbReference>
<dbReference type="Proteomes" id="UP000001933">
    <property type="component" value="Chromosome"/>
</dbReference>
<protein>
    <submittedName>
        <fullName evidence="8">Lipid A biosynthesis lauroyl acyltransferase</fullName>
        <ecNumber evidence="8">2.3.1.-</ecNumber>
    </submittedName>
</protein>
<dbReference type="CDD" id="cd07984">
    <property type="entry name" value="LPLAT_LABLAT-like"/>
    <property type="match status" value="1"/>
</dbReference>
<dbReference type="GO" id="GO:0016746">
    <property type="term" value="F:acyltransferase activity"/>
    <property type="evidence" value="ECO:0007669"/>
    <property type="project" value="UniProtKB-KW"/>
</dbReference>
<comment type="subcellular location">
    <subcellularLocation>
        <location evidence="1">Cell inner membrane</location>
    </subcellularLocation>
</comment>
<organism evidence="8 9">
    <name type="scientific">Syntrophus aciditrophicus (strain SB)</name>
    <dbReference type="NCBI Taxonomy" id="56780"/>
    <lineage>
        <taxon>Bacteria</taxon>
        <taxon>Pseudomonadati</taxon>
        <taxon>Thermodesulfobacteriota</taxon>
        <taxon>Syntrophia</taxon>
        <taxon>Syntrophales</taxon>
        <taxon>Syntrophaceae</taxon>
        <taxon>Syntrophus</taxon>
    </lineage>
</organism>
<dbReference type="KEGG" id="sat:SYN_00133"/>
<proteinExistence type="predicted"/>
<keyword evidence="5 7" id="KW-0472">Membrane</keyword>
<dbReference type="RefSeq" id="WP_011416771.1">
    <property type="nucleotide sequence ID" value="NC_007759.1"/>
</dbReference>
<dbReference type="FunCoup" id="Q2LRM6">
    <property type="interactions" value="245"/>
</dbReference>
<dbReference type="PIRSF" id="PIRSF026649">
    <property type="entry name" value="MsbB"/>
    <property type="match status" value="1"/>
</dbReference>
<feature type="transmembrane region" description="Helical" evidence="7">
    <location>
        <begin position="20"/>
        <end position="37"/>
    </location>
</feature>
<dbReference type="InterPro" id="IPR004960">
    <property type="entry name" value="LipA_acyltrans"/>
</dbReference>
<evidence type="ECO:0000256" key="3">
    <source>
        <dbReference type="ARBA" id="ARBA00022519"/>
    </source>
</evidence>
<keyword evidence="4 8" id="KW-0808">Transferase</keyword>
<sequence length="292" mass="33307">MKKLQSHTVVLLILKSIPLSVRRFLFTGIALLVYCLVPKRRLIALYNLHRAFPEKSMDELVRIAKGVYRNVGILAAEFVDIPSLNASRINEFMEVRGLENYWKAKAKNKGVVLVTAHFGNWELMAAAFAVIGEPIMILYRPFDNPLLENIVSTVRTSTGNTVTPANRAMRGILRRLRDKKTVGLLIDQNVSPPEGRFVQFFNRPACTSPGLAHIALLTDAPVVPAFLIRKEDGKYILEIGAERELIKSGDDDRDIILNTQRYTRAIEDVVRQHPEQWFWVHHRWKAQPLPHQ</sequence>
<keyword evidence="2" id="KW-1003">Cell membrane</keyword>
<dbReference type="eggNOG" id="COG1560">
    <property type="taxonomic scope" value="Bacteria"/>
</dbReference>
<evidence type="ECO:0000256" key="2">
    <source>
        <dbReference type="ARBA" id="ARBA00022475"/>
    </source>
</evidence>
<accession>Q2LRM6</accession>
<keyword evidence="7" id="KW-1133">Transmembrane helix</keyword>
<evidence type="ECO:0000256" key="4">
    <source>
        <dbReference type="ARBA" id="ARBA00022679"/>
    </source>
</evidence>
<evidence type="ECO:0000313" key="8">
    <source>
        <dbReference type="EMBL" id="ABC76738.1"/>
    </source>
</evidence>
<evidence type="ECO:0000256" key="5">
    <source>
        <dbReference type="ARBA" id="ARBA00023136"/>
    </source>
</evidence>
<dbReference type="PANTHER" id="PTHR30606:SF9">
    <property type="entry name" value="LIPID A BIOSYNTHESIS LAUROYLTRANSFERASE"/>
    <property type="match status" value="1"/>
</dbReference>
<dbReference type="STRING" id="56780.SYN_00133"/>
<dbReference type="HOGENOM" id="CLU_049421_4_0_7"/>
<keyword evidence="3" id="KW-0997">Cell inner membrane</keyword>
<dbReference type="InParanoid" id="Q2LRM6"/>
<dbReference type="Pfam" id="PF03279">
    <property type="entry name" value="Lip_A_acyltrans"/>
    <property type="match status" value="1"/>
</dbReference>
<dbReference type="PANTHER" id="PTHR30606">
    <property type="entry name" value="LIPID A BIOSYNTHESIS LAUROYL ACYLTRANSFERASE"/>
    <property type="match status" value="1"/>
</dbReference>
<keyword evidence="6 8" id="KW-0012">Acyltransferase</keyword>
<dbReference type="GO" id="GO:0005886">
    <property type="term" value="C:plasma membrane"/>
    <property type="evidence" value="ECO:0007669"/>
    <property type="project" value="UniProtKB-SubCell"/>
</dbReference>
<gene>
    <name evidence="8" type="ORF">SYN_00133</name>
</gene>
<evidence type="ECO:0000313" key="9">
    <source>
        <dbReference type="Proteomes" id="UP000001933"/>
    </source>
</evidence>
<reference evidence="8 9" key="1">
    <citation type="journal article" date="2007" name="Proc. Natl. Acad. Sci. U.S.A.">
        <title>The genome of Syntrophus aciditrophicus: life at the thermodynamic limit of microbial growth.</title>
        <authorList>
            <person name="McInerney M.J."/>
            <person name="Rohlin L."/>
            <person name="Mouttaki H."/>
            <person name="Kim U."/>
            <person name="Krupp R.S."/>
            <person name="Rios-Hernandez L."/>
            <person name="Sieber J."/>
            <person name="Struchtemeyer C.G."/>
            <person name="Bhattacharyya A."/>
            <person name="Campbell J.W."/>
            <person name="Gunsalus R.P."/>
        </authorList>
    </citation>
    <scope>NUCLEOTIDE SEQUENCE [LARGE SCALE GENOMIC DNA]</scope>
    <source>
        <strain evidence="8 9">SB</strain>
    </source>
</reference>
<evidence type="ECO:0000256" key="6">
    <source>
        <dbReference type="ARBA" id="ARBA00023315"/>
    </source>
</evidence>
<keyword evidence="7" id="KW-0812">Transmembrane</keyword>
<evidence type="ECO:0000256" key="1">
    <source>
        <dbReference type="ARBA" id="ARBA00004533"/>
    </source>
</evidence>
<dbReference type="EC" id="2.3.1.-" evidence="8"/>
<keyword evidence="9" id="KW-1185">Reference proteome</keyword>
<dbReference type="OrthoDB" id="9803456at2"/>
<evidence type="ECO:0000256" key="7">
    <source>
        <dbReference type="SAM" id="Phobius"/>
    </source>
</evidence>
<name>Q2LRM6_SYNAS</name>
<dbReference type="AlphaFoldDB" id="Q2LRM6"/>
<dbReference type="EMBL" id="CP000252">
    <property type="protein sequence ID" value="ABC76738.1"/>
    <property type="molecule type" value="Genomic_DNA"/>
</dbReference>